<dbReference type="PANTHER" id="PTHR30613">
    <property type="entry name" value="UNCHARACTERIZED PROTEIN YBIU-RELATED"/>
    <property type="match status" value="1"/>
</dbReference>
<dbReference type="SUPFAM" id="SSF51197">
    <property type="entry name" value="Clavaminate synthase-like"/>
    <property type="match status" value="1"/>
</dbReference>
<dbReference type="Gene3D" id="2.60.120.330">
    <property type="entry name" value="B-lactam Antibiotic, Isopenicillin N Synthase, Chain"/>
    <property type="match status" value="1"/>
</dbReference>
<keyword evidence="2" id="KW-1185">Reference proteome</keyword>
<gene>
    <name evidence="1" type="ORF">SLS56_010469</name>
</gene>
<dbReference type="EMBL" id="JAJVDC020000204">
    <property type="protein sequence ID" value="KAL1618585.1"/>
    <property type="molecule type" value="Genomic_DNA"/>
</dbReference>
<protein>
    <recommendedName>
        <fullName evidence="3">DUF1479 domain protein</fullName>
    </recommendedName>
</protein>
<proteinExistence type="predicted"/>
<evidence type="ECO:0000313" key="2">
    <source>
        <dbReference type="Proteomes" id="UP001521116"/>
    </source>
</evidence>
<evidence type="ECO:0008006" key="3">
    <source>
        <dbReference type="Google" id="ProtNLM"/>
    </source>
</evidence>
<dbReference type="Pfam" id="PF07350">
    <property type="entry name" value="Gig2-like"/>
    <property type="match status" value="1"/>
</dbReference>
<dbReference type="InterPro" id="IPR027443">
    <property type="entry name" value="IPNS-like_sf"/>
</dbReference>
<evidence type="ECO:0000313" key="1">
    <source>
        <dbReference type="EMBL" id="KAL1618585.1"/>
    </source>
</evidence>
<name>A0ABR3SE97_9PEZI</name>
<comment type="caution">
    <text evidence="1">The sequence shown here is derived from an EMBL/GenBank/DDBJ whole genome shotgun (WGS) entry which is preliminary data.</text>
</comment>
<organism evidence="1 2">
    <name type="scientific">Neofusicoccum ribis</name>
    <dbReference type="NCBI Taxonomy" id="45134"/>
    <lineage>
        <taxon>Eukaryota</taxon>
        <taxon>Fungi</taxon>
        <taxon>Dikarya</taxon>
        <taxon>Ascomycota</taxon>
        <taxon>Pezizomycotina</taxon>
        <taxon>Dothideomycetes</taxon>
        <taxon>Dothideomycetes incertae sedis</taxon>
        <taxon>Botryosphaeriales</taxon>
        <taxon>Botryosphaeriaceae</taxon>
        <taxon>Neofusicoccum</taxon>
    </lineage>
</organism>
<sequence length="509" mass="56292">MLSTLRHTSRVRARASLPSTLHIARTAATAPAAAPKREGDISDAFASLSGKEFTPLEPRYATLKQQLIAGREDAIRASWERLLKDLRTEIPHIVDTGSKVVPEVQYKDIVDGTVSQEFVDEHRKRGVAIVRGVVDEKEARGYKEEIEEYVRKNPHTKAFPADNPQVFELYWSRPQMRARTHPHLLNTQRYLMSFWHSRNPHAPVSTRHPAAYADRLRIRQPGDAKFALGPHVDGGSVERWEPEGYGRGGVYDAIFAGKWEQYDPWEASVRLPAVSDMYQGIGACSMFRMFQGWLSMSETGPGEGTLLVNPLLSRATAYILLRPFFTARRPPTDPATEVFDPAFLDPANWQLEPSPSSWLQGATPGQGQELRAALHPHLDLARSMVHVPRVRPGDYVSWHCDGIHAVDQTHAGRADSSVLYIPACPLTPANAAFLARQRDCFRQGVPSPDFGGGVGESAHAGRPTEADVAAMAGAEGRRALGLERWEVEAGGLSPGERDVLTRANKVLGF</sequence>
<dbReference type="Proteomes" id="UP001521116">
    <property type="component" value="Unassembled WGS sequence"/>
</dbReference>
<accession>A0ABR3SE97</accession>
<reference evidence="1 2" key="1">
    <citation type="submission" date="2024-02" db="EMBL/GenBank/DDBJ databases">
        <title>De novo assembly and annotation of 12 fungi associated with fruit tree decline syndrome in Ontario, Canada.</title>
        <authorList>
            <person name="Sulman M."/>
            <person name="Ellouze W."/>
            <person name="Ilyukhin E."/>
        </authorList>
    </citation>
    <scope>NUCLEOTIDE SEQUENCE [LARGE SCALE GENOMIC DNA]</scope>
    <source>
        <strain evidence="1 2">M1-105</strain>
    </source>
</reference>
<dbReference type="InterPro" id="IPR010856">
    <property type="entry name" value="Gig2-like"/>
</dbReference>
<dbReference type="PANTHER" id="PTHR30613:SF1">
    <property type="entry name" value="DUF1479 DOMAIN PROTEIN (AFU_ORTHOLOGUE AFUA_5G09280)"/>
    <property type="match status" value="1"/>
</dbReference>